<protein>
    <submittedName>
        <fullName evidence="1">Uncharacterized protein</fullName>
    </submittedName>
</protein>
<keyword evidence="2" id="KW-1185">Reference proteome</keyword>
<gene>
    <name evidence="1" type="ORF">M9H77_20868</name>
</gene>
<organism evidence="1 2">
    <name type="scientific">Catharanthus roseus</name>
    <name type="common">Madagascar periwinkle</name>
    <name type="synonym">Vinca rosea</name>
    <dbReference type="NCBI Taxonomy" id="4058"/>
    <lineage>
        <taxon>Eukaryota</taxon>
        <taxon>Viridiplantae</taxon>
        <taxon>Streptophyta</taxon>
        <taxon>Embryophyta</taxon>
        <taxon>Tracheophyta</taxon>
        <taxon>Spermatophyta</taxon>
        <taxon>Magnoliopsida</taxon>
        <taxon>eudicotyledons</taxon>
        <taxon>Gunneridae</taxon>
        <taxon>Pentapetalae</taxon>
        <taxon>asterids</taxon>
        <taxon>lamiids</taxon>
        <taxon>Gentianales</taxon>
        <taxon>Apocynaceae</taxon>
        <taxon>Rauvolfioideae</taxon>
        <taxon>Vinceae</taxon>
        <taxon>Catharanthinae</taxon>
        <taxon>Catharanthus</taxon>
    </lineage>
</organism>
<dbReference type="Proteomes" id="UP001060085">
    <property type="component" value="Linkage Group LG05"/>
</dbReference>
<name>A0ACC0AME6_CATRO</name>
<reference evidence="2" key="1">
    <citation type="journal article" date="2023" name="Nat. Plants">
        <title>Single-cell RNA sequencing provides a high-resolution roadmap for understanding the multicellular compartmentation of specialized metabolism.</title>
        <authorList>
            <person name="Sun S."/>
            <person name="Shen X."/>
            <person name="Li Y."/>
            <person name="Li Y."/>
            <person name="Wang S."/>
            <person name="Li R."/>
            <person name="Zhang H."/>
            <person name="Shen G."/>
            <person name="Guo B."/>
            <person name="Wei J."/>
            <person name="Xu J."/>
            <person name="St-Pierre B."/>
            <person name="Chen S."/>
            <person name="Sun C."/>
        </authorList>
    </citation>
    <scope>NUCLEOTIDE SEQUENCE [LARGE SCALE GENOMIC DNA]</scope>
</reference>
<proteinExistence type="predicted"/>
<evidence type="ECO:0000313" key="1">
    <source>
        <dbReference type="EMBL" id="KAI5661545.1"/>
    </source>
</evidence>
<dbReference type="EMBL" id="CM044705">
    <property type="protein sequence ID" value="KAI5661545.1"/>
    <property type="molecule type" value="Genomic_DNA"/>
</dbReference>
<sequence>MSLIRNKSSRKKHMVGYLPPEYALYEEVFDPSLLRRNAESASKNPKWIMEIFLLVGILCAHLMVALRPTILDALKMLEGDIEIPKILDRPVYAHKNFSAPVYGSMGDHPTVTTPTTNFYRILGLPKTASLSDIGKAYKFLTMRWNPDKHTSNKAEAEARFKEINEAYRVLSKKRDEGNGSNHGGPKSPEGSNHKRSPQNSFYTSEDDDFVISSPSLISSTSRRVTPTGTPRSLSKSSSRRSVTPLSRDYGHTRSSSEAGYNPTSPRTPTDPITLAKMASRRNTTPIIFSHSTTTRRKPHPVEKKLECTLEELCNGSIKNVKITREVISEEGLIVEEEEVLRIRIRPGWRRGTKITFEGKGDEKPGMHPADIIFVIEEKRHHIFKREGDDLELGVEIPLVEALTGGCTLSVPLLGGGKVNISLDDEIIYPGYEKIIPGQGMPTFKDGSRRGDLHLKFFVEFPVELSEEQRSDLVSILEDCF</sequence>
<accession>A0ACC0AME6</accession>
<evidence type="ECO:0000313" key="2">
    <source>
        <dbReference type="Proteomes" id="UP001060085"/>
    </source>
</evidence>
<comment type="caution">
    <text evidence="1">The sequence shown here is derived from an EMBL/GenBank/DDBJ whole genome shotgun (WGS) entry which is preliminary data.</text>
</comment>